<sequence length="38" mass="4188">MLTLRTLKEQTFVSTLWAAGQKDGDTCRDGFSASSDLH</sequence>
<accession>A6KL44</accession>
<dbReference type="EMBL" id="CH474062">
    <property type="protein sequence ID" value="EDL85072.1"/>
    <property type="molecule type" value="Genomic_DNA"/>
</dbReference>
<name>A6KL44_RAT</name>
<evidence type="ECO:0000313" key="2">
    <source>
        <dbReference type="Proteomes" id="UP000234681"/>
    </source>
</evidence>
<protein>
    <submittedName>
        <fullName evidence="1">RCG40856</fullName>
    </submittedName>
</protein>
<gene>
    <name evidence="1" type="ORF">rCG_40856</name>
</gene>
<proteinExistence type="predicted"/>
<organism evidence="1 2">
    <name type="scientific">Rattus norvegicus</name>
    <name type="common">Rat</name>
    <dbReference type="NCBI Taxonomy" id="10116"/>
    <lineage>
        <taxon>Eukaryota</taxon>
        <taxon>Metazoa</taxon>
        <taxon>Chordata</taxon>
        <taxon>Craniata</taxon>
        <taxon>Vertebrata</taxon>
        <taxon>Euteleostomi</taxon>
        <taxon>Mammalia</taxon>
        <taxon>Eutheria</taxon>
        <taxon>Euarchontoglires</taxon>
        <taxon>Glires</taxon>
        <taxon>Rodentia</taxon>
        <taxon>Myomorpha</taxon>
        <taxon>Muroidea</taxon>
        <taxon>Muridae</taxon>
        <taxon>Murinae</taxon>
        <taxon>Rattus</taxon>
    </lineage>
</organism>
<dbReference type="AlphaFoldDB" id="A6KL44"/>
<evidence type="ECO:0000313" key="1">
    <source>
        <dbReference type="EMBL" id="EDL85072.1"/>
    </source>
</evidence>
<reference evidence="1 2" key="1">
    <citation type="submission" date="2005-09" db="EMBL/GenBank/DDBJ databases">
        <authorList>
            <person name="Mural R.J."/>
            <person name="Li P.W."/>
            <person name="Adams M.D."/>
            <person name="Amanatides P.G."/>
            <person name="Baden-Tillson H."/>
            <person name="Barnstead M."/>
            <person name="Chin S.H."/>
            <person name="Dew I."/>
            <person name="Evans C.A."/>
            <person name="Ferriera S."/>
            <person name="Flanigan M."/>
            <person name="Fosler C."/>
            <person name="Glodek A."/>
            <person name="Gu Z."/>
            <person name="Holt R.A."/>
            <person name="Jennings D."/>
            <person name="Kraft C.L."/>
            <person name="Lu F."/>
            <person name="Nguyen T."/>
            <person name="Nusskern D.R."/>
            <person name="Pfannkoch C.M."/>
            <person name="Sitter C."/>
            <person name="Sutton G.G."/>
            <person name="Venter J.C."/>
            <person name="Wang Z."/>
            <person name="Woodage T."/>
            <person name="Zheng X.H."/>
            <person name="Zhong F."/>
        </authorList>
    </citation>
    <scope>NUCLEOTIDE SEQUENCE [LARGE SCALE GENOMIC DNA]</scope>
    <source>
        <strain>BN</strain>
        <strain evidence="2">Sprague-Dawley</strain>
    </source>
</reference>
<dbReference type="Proteomes" id="UP000234681">
    <property type="component" value="Chromosome 3"/>
</dbReference>